<proteinExistence type="predicted"/>
<evidence type="ECO:0000256" key="3">
    <source>
        <dbReference type="SAM" id="Phobius"/>
    </source>
</evidence>
<dbReference type="EMBL" id="JAOPKC010000004">
    <property type="protein sequence ID" value="MCU4717669.1"/>
    <property type="molecule type" value="Genomic_DNA"/>
</dbReference>
<keyword evidence="1" id="KW-0732">Signal</keyword>
<evidence type="ECO:0000313" key="6">
    <source>
        <dbReference type="Proteomes" id="UP001208186"/>
    </source>
</evidence>
<dbReference type="EMBL" id="JAOPKD010000005">
    <property type="protein sequence ID" value="MCU4726802.1"/>
    <property type="molecule type" value="Genomic_DNA"/>
</dbReference>
<dbReference type="GO" id="GO:0030115">
    <property type="term" value="C:S-layer"/>
    <property type="evidence" value="ECO:0007669"/>
    <property type="project" value="UniProtKB-SubCell"/>
</dbReference>
<feature type="region of interest" description="Disordered" evidence="2">
    <location>
        <begin position="300"/>
        <end position="329"/>
    </location>
</feature>
<feature type="compositionally biased region" description="Low complexity" evidence="2">
    <location>
        <begin position="311"/>
        <end position="320"/>
    </location>
</feature>
<feature type="compositionally biased region" description="Basic and acidic residues" evidence="2">
    <location>
        <begin position="42"/>
        <end position="54"/>
    </location>
</feature>
<comment type="caution">
    <text evidence="5">The sequence shown here is derived from an EMBL/GenBank/DDBJ whole genome shotgun (WGS) entry which is preliminary data.</text>
</comment>
<gene>
    <name evidence="5" type="ORF">OB914_07450</name>
    <name evidence="4" type="ORF">OB916_06275</name>
</gene>
<keyword evidence="3" id="KW-0472">Membrane</keyword>
<accession>A0AAE3IB06</accession>
<evidence type="ECO:0000256" key="2">
    <source>
        <dbReference type="SAM" id="MobiDB-lite"/>
    </source>
</evidence>
<dbReference type="Proteomes" id="UP001209746">
    <property type="component" value="Unassembled WGS sequence"/>
</dbReference>
<evidence type="ECO:0000256" key="1">
    <source>
        <dbReference type="ARBA" id="ARBA00022729"/>
    </source>
</evidence>
<feature type="region of interest" description="Disordered" evidence="2">
    <location>
        <begin position="28"/>
        <end position="54"/>
    </location>
</feature>
<feature type="compositionally biased region" description="Low complexity" evidence="2">
    <location>
        <begin position="528"/>
        <end position="559"/>
    </location>
</feature>
<feature type="compositionally biased region" description="Low complexity" evidence="2">
    <location>
        <begin position="501"/>
        <end position="516"/>
    </location>
</feature>
<dbReference type="AlphaFoldDB" id="A0AAE3IB06"/>
<dbReference type="RefSeq" id="WP_315908430.1">
    <property type="nucleotide sequence ID" value="NZ_JAOPKC010000004.1"/>
</dbReference>
<dbReference type="InterPro" id="IPR047792">
    <property type="entry name" value="Hvo_1808-like"/>
</dbReference>
<dbReference type="InterPro" id="IPR026371">
    <property type="entry name" value="PGF_CTERM"/>
</dbReference>
<dbReference type="NCBIfam" id="TIGR04126">
    <property type="entry name" value="PGF_CTERM"/>
    <property type="match status" value="1"/>
</dbReference>
<organism evidence="5 7">
    <name type="scientific">Halapricum hydrolyticum</name>
    <dbReference type="NCBI Taxonomy" id="2979991"/>
    <lineage>
        <taxon>Archaea</taxon>
        <taxon>Methanobacteriati</taxon>
        <taxon>Methanobacteriota</taxon>
        <taxon>Stenosarchaea group</taxon>
        <taxon>Halobacteria</taxon>
        <taxon>Halobacteriales</taxon>
        <taxon>Haloarculaceae</taxon>
        <taxon>Halapricum</taxon>
    </lineage>
</organism>
<dbReference type="GO" id="GO:0005886">
    <property type="term" value="C:plasma membrane"/>
    <property type="evidence" value="ECO:0007669"/>
    <property type="project" value="UniProtKB-SubCell"/>
</dbReference>
<dbReference type="Proteomes" id="UP001208186">
    <property type="component" value="Unassembled WGS sequence"/>
</dbReference>
<reference evidence="5" key="1">
    <citation type="submission" date="2023-02" db="EMBL/GenBank/DDBJ databases">
        <title>Enrichment on poylsaccharides allowed isolation of novel metabolic and taxonomic groups of Haloarchaea.</title>
        <authorList>
            <person name="Sorokin D.Y."/>
            <person name="Elcheninov A.G."/>
            <person name="Khizhniak T.V."/>
            <person name="Kolganova T.V."/>
            <person name="Kublanov I.V."/>
        </authorList>
    </citation>
    <scope>NUCLEOTIDE SEQUENCE</scope>
    <source>
        <strain evidence="4 6">HArc-curdl5-1</strain>
        <strain evidence="5">HArc-curdl7</strain>
    </source>
</reference>
<evidence type="ECO:0000313" key="7">
    <source>
        <dbReference type="Proteomes" id="UP001209746"/>
    </source>
</evidence>
<evidence type="ECO:0000313" key="4">
    <source>
        <dbReference type="EMBL" id="MCU4717669.1"/>
    </source>
</evidence>
<sequence>MRFRTALFVGFVAAVAVASVGTVASGAATVDAPSDQTSEPVADEHLPDPETDRLGWENGVWYNESIDVTPEDGLNETELDAVVARGMARVEYVRGLEFEETPPVAVISRDEFREEAGSLYGNVTASQRIAENVYYEALLMVDESTDAVGVQESNTAGGVGGYYDPANGEIKIVSENTTTPQMDEITLSQELFHALQDQKFNISSYPSETTENVNARNGIIEGDGNYVDYLYQQSCENEWEGECIMPEESSVPSDFDPHLGLYQIQLQPYSDGPAFVSDLHEQEGWEAVNEVYENPPASTEQMIHPDKYGEDTPTTVTVEDTSGEDWRPLDVENGTDYESFGEAGLYVTLWYPGYEILSEGGDEDDIIIPYRNHLNPAAGGLDEQDPYNYDYRYTAGWDGDRLVPYVTDESFETNETGYVYELVWDSENDAAEFLEGYQQLLDYRGAQPVPDNESTYRIPDDARFGDAFYVQQDGTTVTIVNAPTVEDLSAIRAGAAPPNETTPGETTTEGTTPGETMTEKTTEETMTDEATGATTTDEMTDGETTGASGTTETTTETSDGFGPGFGVLAAVFAAVSTALVASRRL</sequence>
<feature type="region of interest" description="Disordered" evidence="2">
    <location>
        <begin position="493"/>
        <end position="559"/>
    </location>
</feature>
<feature type="transmembrane region" description="Helical" evidence="3">
    <location>
        <begin position="561"/>
        <end position="581"/>
    </location>
</feature>
<protein>
    <submittedName>
        <fullName evidence="5">Hvo_1808 family surface protein</fullName>
    </submittedName>
</protein>
<keyword evidence="3" id="KW-1133">Transmembrane helix</keyword>
<keyword evidence="6" id="KW-1185">Reference proteome</keyword>
<keyword evidence="3" id="KW-0812">Transmembrane</keyword>
<dbReference type="NCBIfam" id="NF038145">
    <property type="entry name" value="Hvo_1808_fam"/>
    <property type="match status" value="1"/>
</dbReference>
<name>A0AAE3IB06_9EURY</name>
<evidence type="ECO:0000313" key="5">
    <source>
        <dbReference type="EMBL" id="MCU4726802.1"/>
    </source>
</evidence>